<organism evidence="1 2">
    <name type="scientific">Amycolatopsis rhabdoformis</name>
    <dbReference type="NCBI Taxonomy" id="1448059"/>
    <lineage>
        <taxon>Bacteria</taxon>
        <taxon>Bacillati</taxon>
        <taxon>Actinomycetota</taxon>
        <taxon>Actinomycetes</taxon>
        <taxon>Pseudonocardiales</taxon>
        <taxon>Pseudonocardiaceae</taxon>
        <taxon>Amycolatopsis</taxon>
    </lineage>
</organism>
<sequence>MSGIDRKSVSTENLKVGDLVTDAPEGCRITSIEEMPGPLLVTWDDGQSEIYDRDIQWELVNGEI</sequence>
<evidence type="ECO:0000313" key="2">
    <source>
        <dbReference type="Proteomes" id="UP001330812"/>
    </source>
</evidence>
<dbReference type="RefSeq" id="WP_326565100.1">
    <property type="nucleotide sequence ID" value="NZ_CP142149.1"/>
</dbReference>
<gene>
    <name evidence="1" type="ORF">VSH64_24975</name>
</gene>
<name>A0ABZ1HX56_9PSEU</name>
<evidence type="ECO:0008006" key="3">
    <source>
        <dbReference type="Google" id="ProtNLM"/>
    </source>
</evidence>
<protein>
    <recommendedName>
        <fullName evidence="3">DUF4314 domain-containing protein</fullName>
    </recommendedName>
</protein>
<reference evidence="1 2" key="1">
    <citation type="journal article" date="2015" name="Int. J. Syst. Evol. Microbiol.">
        <title>Amycolatopsis rhabdoformis sp. nov., an actinomycete isolated from a tropical forest soil.</title>
        <authorList>
            <person name="Souza W.R."/>
            <person name="Silva R.E."/>
            <person name="Goodfellow M."/>
            <person name="Busarakam K."/>
            <person name="Figueiro F.S."/>
            <person name="Ferreira D."/>
            <person name="Rodrigues-Filho E."/>
            <person name="Moraes L.A.B."/>
            <person name="Zucchi T.D."/>
        </authorList>
    </citation>
    <scope>NUCLEOTIDE SEQUENCE [LARGE SCALE GENOMIC DNA]</scope>
    <source>
        <strain evidence="1 2">NCIMB 14900</strain>
    </source>
</reference>
<dbReference type="EMBL" id="CP142149">
    <property type="protein sequence ID" value="WSE26132.1"/>
    <property type="molecule type" value="Genomic_DNA"/>
</dbReference>
<accession>A0ABZ1HX56</accession>
<proteinExistence type="predicted"/>
<keyword evidence="2" id="KW-1185">Reference proteome</keyword>
<evidence type="ECO:0000313" key="1">
    <source>
        <dbReference type="EMBL" id="WSE26132.1"/>
    </source>
</evidence>
<dbReference type="Proteomes" id="UP001330812">
    <property type="component" value="Chromosome"/>
</dbReference>